<comment type="catalytic activity">
    <reaction evidence="11">
        <text>L-threonyl-[protein] + ATP = O-phospho-L-threonyl-[protein] + ADP + H(+)</text>
        <dbReference type="Rhea" id="RHEA:46608"/>
        <dbReference type="Rhea" id="RHEA-COMP:11060"/>
        <dbReference type="Rhea" id="RHEA-COMP:11605"/>
        <dbReference type="ChEBI" id="CHEBI:15378"/>
        <dbReference type="ChEBI" id="CHEBI:30013"/>
        <dbReference type="ChEBI" id="CHEBI:30616"/>
        <dbReference type="ChEBI" id="CHEBI:61977"/>
        <dbReference type="ChEBI" id="CHEBI:456216"/>
        <dbReference type="EC" id="2.7.11.1"/>
    </reaction>
</comment>
<feature type="compositionally biased region" description="Polar residues" evidence="13">
    <location>
        <begin position="47"/>
        <end position="66"/>
    </location>
</feature>
<dbReference type="GO" id="GO:0045719">
    <property type="term" value="P:negative regulation of glycogen biosynthetic process"/>
    <property type="evidence" value="ECO:0007669"/>
    <property type="project" value="TreeGrafter"/>
</dbReference>
<dbReference type="PROSITE" id="PS50011">
    <property type="entry name" value="PROTEIN_KINASE_DOM"/>
    <property type="match status" value="1"/>
</dbReference>
<dbReference type="SMART" id="SM00220">
    <property type="entry name" value="S_TKc"/>
    <property type="match status" value="1"/>
</dbReference>
<gene>
    <name evidence="15" type="ORF">LANO_0C02498G</name>
</gene>
<evidence type="ECO:0000256" key="13">
    <source>
        <dbReference type="SAM" id="MobiDB-lite"/>
    </source>
</evidence>
<dbReference type="Gene3D" id="1.10.510.10">
    <property type="entry name" value="Transferase(Phosphotransferase) domain 1"/>
    <property type="match status" value="1"/>
</dbReference>
<dbReference type="Gene3D" id="3.30.200.20">
    <property type="entry name" value="Phosphorylase Kinase, domain 1"/>
    <property type="match status" value="1"/>
</dbReference>
<protein>
    <recommendedName>
        <fullName evidence="2">non-specific serine/threonine protein kinase</fullName>
        <ecNumber evidence="2">2.7.11.1</ecNumber>
    </recommendedName>
</protein>
<dbReference type="GO" id="GO:0005829">
    <property type="term" value="C:cytosol"/>
    <property type="evidence" value="ECO:0007669"/>
    <property type="project" value="TreeGrafter"/>
</dbReference>
<evidence type="ECO:0000313" key="15">
    <source>
        <dbReference type="EMBL" id="SCU84834.1"/>
    </source>
</evidence>
<dbReference type="GO" id="GO:0005634">
    <property type="term" value="C:nucleus"/>
    <property type="evidence" value="ECO:0007669"/>
    <property type="project" value="TreeGrafter"/>
</dbReference>
<evidence type="ECO:0000256" key="1">
    <source>
        <dbReference type="ARBA" id="ARBA00004496"/>
    </source>
</evidence>
<dbReference type="Pfam" id="PF00069">
    <property type="entry name" value="Pkinase"/>
    <property type="match status" value="1"/>
</dbReference>
<evidence type="ECO:0000256" key="7">
    <source>
        <dbReference type="ARBA" id="ARBA00022741"/>
    </source>
</evidence>
<evidence type="ECO:0000256" key="3">
    <source>
        <dbReference type="ARBA" id="ARBA00022490"/>
    </source>
</evidence>
<keyword evidence="9" id="KW-0067">ATP-binding</keyword>
<organism evidence="15 16">
    <name type="scientific">Lachancea nothofagi CBS 11611</name>
    <dbReference type="NCBI Taxonomy" id="1266666"/>
    <lineage>
        <taxon>Eukaryota</taxon>
        <taxon>Fungi</taxon>
        <taxon>Dikarya</taxon>
        <taxon>Ascomycota</taxon>
        <taxon>Saccharomycotina</taxon>
        <taxon>Saccharomycetes</taxon>
        <taxon>Saccharomycetales</taxon>
        <taxon>Saccharomycetaceae</taxon>
        <taxon>Lachancea</taxon>
    </lineage>
</organism>
<dbReference type="FunFam" id="3.30.200.20:FF:000314">
    <property type="entry name" value="Serine/threonine protein kinase"/>
    <property type="match status" value="1"/>
</dbReference>
<comment type="catalytic activity">
    <reaction evidence="12">
        <text>L-seryl-[protein] + ATP = O-phospho-L-seryl-[protein] + ADP + H(+)</text>
        <dbReference type="Rhea" id="RHEA:17989"/>
        <dbReference type="Rhea" id="RHEA-COMP:9863"/>
        <dbReference type="Rhea" id="RHEA-COMP:11604"/>
        <dbReference type="ChEBI" id="CHEBI:15378"/>
        <dbReference type="ChEBI" id="CHEBI:29999"/>
        <dbReference type="ChEBI" id="CHEBI:30616"/>
        <dbReference type="ChEBI" id="CHEBI:83421"/>
        <dbReference type="ChEBI" id="CHEBI:456216"/>
        <dbReference type="EC" id="2.7.11.1"/>
    </reaction>
</comment>
<dbReference type="SUPFAM" id="SSF56112">
    <property type="entry name" value="Protein kinase-like (PK-like)"/>
    <property type="match status" value="1"/>
</dbReference>
<evidence type="ECO:0000256" key="11">
    <source>
        <dbReference type="ARBA" id="ARBA00047899"/>
    </source>
</evidence>
<feature type="region of interest" description="Disordered" evidence="13">
    <location>
        <begin position="820"/>
        <end position="847"/>
    </location>
</feature>
<name>A0A1G4J5H8_9SACH</name>
<dbReference type="CDD" id="cd14004">
    <property type="entry name" value="STKc_PASK"/>
    <property type="match status" value="1"/>
</dbReference>
<evidence type="ECO:0000256" key="6">
    <source>
        <dbReference type="ARBA" id="ARBA00022679"/>
    </source>
</evidence>
<dbReference type="EC" id="2.7.11.1" evidence="2"/>
<keyword evidence="8" id="KW-0418">Kinase</keyword>
<dbReference type="InterPro" id="IPR000719">
    <property type="entry name" value="Prot_kinase_dom"/>
</dbReference>
<feature type="region of interest" description="Disordered" evidence="13">
    <location>
        <begin position="211"/>
        <end position="235"/>
    </location>
</feature>
<keyword evidence="4" id="KW-0723">Serine/threonine-protein kinase</keyword>
<dbReference type="PANTHER" id="PTHR24346">
    <property type="entry name" value="MAP/MICROTUBULE AFFINITY-REGULATING KINASE"/>
    <property type="match status" value="1"/>
</dbReference>
<dbReference type="GO" id="GO:0005524">
    <property type="term" value="F:ATP binding"/>
    <property type="evidence" value="ECO:0007669"/>
    <property type="project" value="UniProtKB-KW"/>
</dbReference>
<dbReference type="GO" id="GO:0004674">
    <property type="term" value="F:protein serine/threonine kinase activity"/>
    <property type="evidence" value="ECO:0007669"/>
    <property type="project" value="UniProtKB-KW"/>
</dbReference>
<proteinExistence type="predicted"/>
<dbReference type="GO" id="GO:0006417">
    <property type="term" value="P:regulation of translation"/>
    <property type="evidence" value="ECO:0007669"/>
    <property type="project" value="UniProtKB-KW"/>
</dbReference>
<accession>A0A1G4J5H8</accession>
<evidence type="ECO:0000256" key="10">
    <source>
        <dbReference type="ARBA" id="ARBA00022845"/>
    </source>
</evidence>
<dbReference type="CDD" id="cd00130">
    <property type="entry name" value="PAS"/>
    <property type="match status" value="1"/>
</dbReference>
<dbReference type="GO" id="GO:0060917">
    <property type="term" value="P:regulation of (1-&gt;6)-beta-D-glucan biosynthetic process"/>
    <property type="evidence" value="ECO:0007669"/>
    <property type="project" value="UniProtKB-ARBA"/>
</dbReference>
<dbReference type="FunFam" id="1.10.510.10:FF:000320">
    <property type="entry name" value="Serine/threonine protein kinase"/>
    <property type="match status" value="1"/>
</dbReference>
<feature type="domain" description="Protein kinase" evidence="14">
    <location>
        <begin position="947"/>
        <end position="1205"/>
    </location>
</feature>
<evidence type="ECO:0000256" key="12">
    <source>
        <dbReference type="ARBA" id="ARBA00048679"/>
    </source>
</evidence>
<sequence length="1209" mass="135465">MPYIGAPRSRDKFETLKEKLCLDKQKQSMENQRRIDNTNIEHDQEEQTSAVLQSPLIMSSPKQGTPSSLSSSEIDSRELLTFPNESTHAYSYNPLSPNSLAVRLRILKRSLEIMIRNPTLLQEHRPSHHVRVDTPNGSQKEFNFTTNEEISPKMGQEISRSYSQDGLKPLSTSQLRNASSAALSALVTNAQSPSKPFSRPVAPFQMSAFASRPSTGRTNSSCFDQSSASKELGEKKRKSMGSLFLSAEDTNTIYKNASNQSSESLNAKRSELEGLLVLLNDALENNRTEKASDLHMISLLNLNKLSLDVDQEDKDSQQLEIRTVKYEQTLKRNLLESLAQPFFENSNTGEGVNDAETYLNLDVDNFSNDSASFANLKTTPMSNRLLHTFVSSKNSSPQAIFTCLQQYPWQFKSANDLACLTFGISKNALRALTLLDLIHSDSRKFVLNKIMSTENQELAFTGEIVAIVQPGDSSSELVWSSVWAKRRNGLIFCVFEKVPCDFMDVLLNLDDFSVDHIAGGAGLKGTKQKAETYEEDTSNKSKAARKSVKFPDEVHDVGDLSKSLKELIRNVESGVFQTKDSDLLPMSIRVADAINEVRYFTLNHLSFNIPCAISSSILESEMKLKIHSMPYQAGIFFIDSKNFKMVSFNKSISKNMFGIHASGLLGKSMNVVIPSFGDLINFIRIKYPSLDTTLAKNKGLVLTEHFFRKIQAEMNNDDESFFDSIGIDAIHRDGSIIKVDIQLRVISSTNSLLWITHSRDVVFENYKTNPSQLLMLKESELAVVGSGTTSRNSLKSPNGRLHVDDLPNLKDSLKLDGSTVGSFDGANGQSQHSIEESPETPTDDRCHEESGKLELQKLNDEITAKLNITKNYGQDKSLFLKDNNFKLDEDLILSLSSISPSKGDNGVESARKNLTAHLARYKLEDAFLATPEHSIGALKHVKKFSDFMVLQKMGEGAYGKVDLCMHKKDKYIVVIKLIFKERILVDTWVRDRKLGTIPSEIQIMATLNTKPHENILMLLDFFEDDDYYFIETPVHGTSGSIDLFDLIELKTDMTEHEARLIFKQIVSGIKHLHDNGIVHRDIKDENVIVDSNGFVKIVDFGSAAYVKSGPFDVFVGTIDYAAPEVLGGEPYEGKPQDIWAIGILLYTIIFKENPFYNIDEILDADLRINTSQRVSDECIALIRKILNRSVSKRPSIDEINGDKWLEVRV</sequence>
<keyword evidence="7" id="KW-0547">Nucleotide-binding</keyword>
<comment type="subcellular location">
    <subcellularLocation>
        <location evidence="1">Cytoplasm</location>
    </subcellularLocation>
</comment>
<evidence type="ECO:0000313" key="16">
    <source>
        <dbReference type="Proteomes" id="UP000189911"/>
    </source>
</evidence>
<evidence type="ECO:0000256" key="5">
    <source>
        <dbReference type="ARBA" id="ARBA00022553"/>
    </source>
</evidence>
<dbReference type="EMBL" id="LT598446">
    <property type="protein sequence ID" value="SCU84834.1"/>
    <property type="molecule type" value="Genomic_DNA"/>
</dbReference>
<dbReference type="OrthoDB" id="10252171at2759"/>
<feature type="compositionally biased region" description="Polar residues" evidence="13">
    <location>
        <begin position="212"/>
        <end position="229"/>
    </location>
</feature>
<dbReference type="InterPro" id="IPR008271">
    <property type="entry name" value="Ser/Thr_kinase_AS"/>
</dbReference>
<keyword evidence="16" id="KW-1185">Reference proteome</keyword>
<dbReference type="PROSITE" id="PS00108">
    <property type="entry name" value="PROTEIN_KINASE_ST"/>
    <property type="match status" value="1"/>
</dbReference>
<evidence type="ECO:0000256" key="9">
    <source>
        <dbReference type="ARBA" id="ARBA00022840"/>
    </source>
</evidence>
<evidence type="ECO:0000256" key="8">
    <source>
        <dbReference type="ARBA" id="ARBA00022777"/>
    </source>
</evidence>
<dbReference type="PANTHER" id="PTHR24346:SF51">
    <property type="entry name" value="PAS DOMAIN-CONTAINING SERINE_THREONINE-PROTEIN KINASE"/>
    <property type="match status" value="1"/>
</dbReference>
<keyword evidence="10" id="KW-0810">Translation regulation</keyword>
<reference evidence="16" key="1">
    <citation type="submission" date="2016-03" db="EMBL/GenBank/DDBJ databases">
        <authorList>
            <person name="Devillers Hugo."/>
        </authorList>
    </citation>
    <scope>NUCLEOTIDE SEQUENCE [LARGE SCALE GENOMIC DNA]</scope>
</reference>
<dbReference type="InterPro" id="IPR011009">
    <property type="entry name" value="Kinase-like_dom_sf"/>
</dbReference>
<dbReference type="AlphaFoldDB" id="A0A1G4J5H8"/>
<dbReference type="GO" id="GO:0035556">
    <property type="term" value="P:intracellular signal transduction"/>
    <property type="evidence" value="ECO:0007669"/>
    <property type="project" value="TreeGrafter"/>
</dbReference>
<evidence type="ECO:0000256" key="4">
    <source>
        <dbReference type="ARBA" id="ARBA00022527"/>
    </source>
</evidence>
<evidence type="ECO:0000259" key="14">
    <source>
        <dbReference type="PROSITE" id="PS50011"/>
    </source>
</evidence>
<keyword evidence="6" id="KW-0808">Transferase</keyword>
<keyword evidence="3" id="KW-0963">Cytoplasm</keyword>
<feature type="region of interest" description="Disordered" evidence="13">
    <location>
        <begin position="24"/>
        <end position="74"/>
    </location>
</feature>
<evidence type="ECO:0000256" key="2">
    <source>
        <dbReference type="ARBA" id="ARBA00012513"/>
    </source>
</evidence>
<dbReference type="InterPro" id="IPR000014">
    <property type="entry name" value="PAS"/>
</dbReference>
<keyword evidence="5" id="KW-0597">Phosphoprotein</keyword>
<feature type="compositionally biased region" description="Basic and acidic residues" evidence="13">
    <location>
        <begin position="24"/>
        <end position="42"/>
    </location>
</feature>
<dbReference type="Proteomes" id="UP000189911">
    <property type="component" value="Chromosome C"/>
</dbReference>